<name>A0A0F9V251_9ZZZZ</name>
<comment type="caution">
    <text evidence="1">The sequence shown here is derived from an EMBL/GenBank/DDBJ whole genome shotgun (WGS) entry which is preliminary data.</text>
</comment>
<dbReference type="AlphaFoldDB" id="A0A0F9V251"/>
<proteinExistence type="predicted"/>
<dbReference type="EMBL" id="LAZR01000710">
    <property type="protein sequence ID" value="KKN59953.1"/>
    <property type="molecule type" value="Genomic_DNA"/>
</dbReference>
<accession>A0A0F9V251</accession>
<protein>
    <submittedName>
        <fullName evidence="1">Uncharacterized protein</fullName>
    </submittedName>
</protein>
<evidence type="ECO:0000313" key="1">
    <source>
        <dbReference type="EMBL" id="KKN59953.1"/>
    </source>
</evidence>
<organism evidence="1">
    <name type="scientific">marine sediment metagenome</name>
    <dbReference type="NCBI Taxonomy" id="412755"/>
    <lineage>
        <taxon>unclassified sequences</taxon>
        <taxon>metagenomes</taxon>
        <taxon>ecological metagenomes</taxon>
    </lineage>
</organism>
<gene>
    <name evidence="1" type="ORF">LCGC14_0537030</name>
</gene>
<sequence>MKAKPISANMKKEDIYEIRKLFQKIAHDYTNDVGKQADGSAICRATLIEDSIERGVEICNNSINKMEPLK</sequence>
<reference evidence="1" key="1">
    <citation type="journal article" date="2015" name="Nature">
        <title>Complex archaea that bridge the gap between prokaryotes and eukaryotes.</title>
        <authorList>
            <person name="Spang A."/>
            <person name="Saw J.H."/>
            <person name="Jorgensen S.L."/>
            <person name="Zaremba-Niedzwiedzka K."/>
            <person name="Martijn J."/>
            <person name="Lind A.E."/>
            <person name="van Eijk R."/>
            <person name="Schleper C."/>
            <person name="Guy L."/>
            <person name="Ettema T.J."/>
        </authorList>
    </citation>
    <scope>NUCLEOTIDE SEQUENCE</scope>
</reference>